<reference evidence="2" key="2">
    <citation type="submission" date="2020-09" db="EMBL/GenBank/DDBJ databases">
        <authorList>
            <person name="Sun Q."/>
            <person name="Kim S."/>
        </authorList>
    </citation>
    <scope>NUCLEOTIDE SEQUENCE</scope>
    <source>
        <strain evidence="2">KCTC 42590</strain>
    </source>
</reference>
<evidence type="ECO:0000259" key="1">
    <source>
        <dbReference type="Pfam" id="PF14252"/>
    </source>
</evidence>
<dbReference type="InterPro" id="IPR025592">
    <property type="entry name" value="DUF4347"/>
</dbReference>
<feature type="domain" description="DUF4347" evidence="1">
    <location>
        <begin position="16"/>
        <end position="172"/>
    </location>
</feature>
<dbReference type="AlphaFoldDB" id="A0A919E4U2"/>
<sequence>MSFLRQNHPNTESKEILIIAHDVEDQSVLLDGLKDGIAVHHLDPSSPALEQIAAATAKFPAIETLHILSHGAPGQLNIGDMPVTNDTLQRADGAISAIKSNLVSGAKVALWACNIAAEKSGAVFIDTLERLLGANVFASSQPVGAVALGGTWSTGTLVPFSKASIDSYPHTLGVFDGVGGLANATDYTETDSGIDMTVTFNNGTASNLDAGGLGGSTDFVWTDVSGGFVSSVTFTFSAGIDISSFVYFETDTVSPGDYVFTVTNGTGTTQTLTDASFTGSGVVVTPGDWTNVTEFTVTTTATDFAPGFDTLNFTATVTNNNPTQTGVMPVDLTVTEDTASNLDLSGLTLADADGDTGVVLTLTASAGTMAATSGGGVTIGGSGTGT</sequence>
<organism evidence="2 3">
    <name type="scientific">Kordiimonas sediminis</name>
    <dbReference type="NCBI Taxonomy" id="1735581"/>
    <lineage>
        <taxon>Bacteria</taxon>
        <taxon>Pseudomonadati</taxon>
        <taxon>Pseudomonadota</taxon>
        <taxon>Alphaproteobacteria</taxon>
        <taxon>Kordiimonadales</taxon>
        <taxon>Kordiimonadaceae</taxon>
        <taxon>Kordiimonas</taxon>
    </lineage>
</organism>
<protein>
    <recommendedName>
        <fullName evidence="1">DUF4347 domain-containing protein</fullName>
    </recommendedName>
</protein>
<dbReference type="RefSeq" id="WP_191249773.1">
    <property type="nucleotide sequence ID" value="NZ_BNCI01000001.1"/>
</dbReference>
<keyword evidence="3" id="KW-1185">Reference proteome</keyword>
<name>A0A919E4U2_9PROT</name>
<evidence type="ECO:0000313" key="3">
    <source>
        <dbReference type="Proteomes" id="UP000630923"/>
    </source>
</evidence>
<accession>A0A919E4U2</accession>
<dbReference type="Proteomes" id="UP000630923">
    <property type="component" value="Unassembled WGS sequence"/>
</dbReference>
<dbReference type="EMBL" id="BNCI01000001">
    <property type="protein sequence ID" value="GHF12286.1"/>
    <property type="molecule type" value="Genomic_DNA"/>
</dbReference>
<dbReference type="Pfam" id="PF14252">
    <property type="entry name" value="DUF4347"/>
    <property type="match status" value="1"/>
</dbReference>
<proteinExistence type="predicted"/>
<gene>
    <name evidence="2" type="ORF">GCM10017044_02770</name>
</gene>
<evidence type="ECO:0000313" key="2">
    <source>
        <dbReference type="EMBL" id="GHF12286.1"/>
    </source>
</evidence>
<comment type="caution">
    <text evidence="2">The sequence shown here is derived from an EMBL/GenBank/DDBJ whole genome shotgun (WGS) entry which is preliminary data.</text>
</comment>
<reference evidence="2" key="1">
    <citation type="journal article" date="2014" name="Int. J. Syst. Evol. Microbiol.">
        <title>Complete genome sequence of Corynebacterium casei LMG S-19264T (=DSM 44701T), isolated from a smear-ripened cheese.</title>
        <authorList>
            <consortium name="US DOE Joint Genome Institute (JGI-PGF)"/>
            <person name="Walter F."/>
            <person name="Albersmeier A."/>
            <person name="Kalinowski J."/>
            <person name="Ruckert C."/>
        </authorList>
    </citation>
    <scope>NUCLEOTIDE SEQUENCE</scope>
    <source>
        <strain evidence="2">KCTC 42590</strain>
    </source>
</reference>